<organism evidence="2 3">
    <name type="scientific">Herminiimonas aquatilis</name>
    <dbReference type="NCBI Taxonomy" id="345342"/>
    <lineage>
        <taxon>Bacteria</taxon>
        <taxon>Pseudomonadati</taxon>
        <taxon>Pseudomonadota</taxon>
        <taxon>Betaproteobacteria</taxon>
        <taxon>Burkholderiales</taxon>
        <taxon>Oxalobacteraceae</taxon>
        <taxon>Herminiimonas</taxon>
    </lineage>
</organism>
<keyword evidence="3" id="KW-1185">Reference proteome</keyword>
<evidence type="ECO:0000313" key="3">
    <source>
        <dbReference type="Proteomes" id="UP001596379"/>
    </source>
</evidence>
<dbReference type="RefSeq" id="WP_382233719.1">
    <property type="nucleotide sequence ID" value="NZ_JBHTCC010000001.1"/>
</dbReference>
<feature type="transmembrane region" description="Helical" evidence="1">
    <location>
        <begin position="87"/>
        <end position="104"/>
    </location>
</feature>
<gene>
    <name evidence="2" type="ORF">ACFQO0_08745</name>
</gene>
<keyword evidence="1" id="KW-1133">Transmembrane helix</keyword>
<name>A0ABW2J5A7_9BURK</name>
<keyword evidence="1" id="KW-0812">Transmembrane</keyword>
<feature type="transmembrane region" description="Helical" evidence="1">
    <location>
        <begin position="13"/>
        <end position="45"/>
    </location>
</feature>
<reference evidence="3" key="1">
    <citation type="journal article" date="2019" name="Int. J. Syst. Evol. Microbiol.">
        <title>The Global Catalogue of Microorganisms (GCM) 10K type strain sequencing project: providing services to taxonomists for standard genome sequencing and annotation.</title>
        <authorList>
            <consortium name="The Broad Institute Genomics Platform"/>
            <consortium name="The Broad Institute Genome Sequencing Center for Infectious Disease"/>
            <person name="Wu L."/>
            <person name="Ma J."/>
        </authorList>
    </citation>
    <scope>NUCLEOTIDE SEQUENCE [LARGE SCALE GENOMIC DNA]</scope>
    <source>
        <strain evidence="3">CCUG 36956</strain>
    </source>
</reference>
<evidence type="ECO:0000256" key="1">
    <source>
        <dbReference type="SAM" id="Phobius"/>
    </source>
</evidence>
<comment type="caution">
    <text evidence="2">The sequence shown here is derived from an EMBL/GenBank/DDBJ whole genome shotgun (WGS) entry which is preliminary data.</text>
</comment>
<protein>
    <submittedName>
        <fullName evidence="2">Uncharacterized protein</fullName>
    </submittedName>
</protein>
<dbReference type="Proteomes" id="UP001596379">
    <property type="component" value="Unassembled WGS sequence"/>
</dbReference>
<accession>A0ABW2J5A7</accession>
<sequence>MTFFVPSAPDRDAFLFAATAIALGATAVTFLIGCAVTAVTLTAAFALTAGLATGCRLFATAVFFAATFGDFTALFVGAFFTTLATDLTAGFAAVFAAVTLPAGLERAGVTAFFAAIFFVLFADFVTVAFIVPCLSMNFPTLGSYRALRAIHTPSHRPGRSILSSKLG</sequence>
<feature type="transmembrane region" description="Helical" evidence="1">
    <location>
        <begin position="111"/>
        <end position="131"/>
    </location>
</feature>
<dbReference type="EMBL" id="JBHTCC010000001">
    <property type="protein sequence ID" value="MFC7298522.1"/>
    <property type="molecule type" value="Genomic_DNA"/>
</dbReference>
<keyword evidence="1" id="KW-0472">Membrane</keyword>
<evidence type="ECO:0000313" key="2">
    <source>
        <dbReference type="EMBL" id="MFC7298522.1"/>
    </source>
</evidence>
<proteinExistence type="predicted"/>